<evidence type="ECO:0000256" key="4">
    <source>
        <dbReference type="ARBA" id="ARBA00012682"/>
    </source>
</evidence>
<dbReference type="GO" id="GO:0004784">
    <property type="term" value="F:superoxide dismutase activity"/>
    <property type="evidence" value="ECO:0007669"/>
    <property type="project" value="UniProtKB-EC"/>
</dbReference>
<dbReference type="CDD" id="cd00305">
    <property type="entry name" value="Cu-Zn_Superoxide_Dismutase"/>
    <property type="match status" value="1"/>
</dbReference>
<keyword evidence="14" id="KW-1185">Reference proteome</keyword>
<evidence type="ECO:0000256" key="1">
    <source>
        <dbReference type="ARBA" id="ARBA00001935"/>
    </source>
</evidence>
<dbReference type="AlphaFoldDB" id="A0A5C7IAR4"/>
<dbReference type="PRINTS" id="PR00068">
    <property type="entry name" value="CUZNDISMTASE"/>
</dbReference>
<dbReference type="InterPro" id="IPR024134">
    <property type="entry name" value="SOD_Cu/Zn_/chaperone"/>
</dbReference>
<sequence length="251" mass="27055">MMIPCTLTIHLCEFNFFICICFRSHRKMVKAVVVLNSSEGVKGTVNFTQEGDGPTTVTGTLSGLKPGLHGFHVHALGDTTNGCMSTGPHFNPAGKEHGAPEDENRHAGDLGNVNVGDDGTVSFTIVDKQIPLTGPHSIVGRAVVVHADPDDLGKGGHELSKSTGNAGGRIACAGFVHGISRSSMELREEDDQTLMKQLQQQNHDPRSSSESYDDPPKFSKNRRLCDLDVDCIDQCPKKCVKKLLLRVSLPV</sequence>
<protein>
    <recommendedName>
        <fullName evidence="4">superoxide dismutase</fullName>
        <ecNumber evidence="4">1.15.1.1</ecNumber>
    </recommendedName>
</protein>
<dbReference type="GO" id="GO:0071457">
    <property type="term" value="P:cellular response to ozone"/>
    <property type="evidence" value="ECO:0007669"/>
    <property type="project" value="UniProtKB-ARBA"/>
</dbReference>
<keyword evidence="6" id="KW-0862">Zinc</keyword>
<evidence type="ECO:0000256" key="3">
    <source>
        <dbReference type="ARBA" id="ARBA00010457"/>
    </source>
</evidence>
<feature type="region of interest" description="Disordered" evidence="11">
    <location>
        <begin position="185"/>
        <end position="217"/>
    </location>
</feature>
<comment type="cofactor">
    <cofactor evidence="1">
        <name>Cu cation</name>
        <dbReference type="ChEBI" id="CHEBI:23378"/>
    </cofactor>
</comment>
<gene>
    <name evidence="13" type="ORF">EZV62_007057</name>
</gene>
<dbReference type="EC" id="1.15.1.1" evidence="4"/>
<evidence type="ECO:0000256" key="2">
    <source>
        <dbReference type="ARBA" id="ARBA00001947"/>
    </source>
</evidence>
<evidence type="ECO:0000259" key="12">
    <source>
        <dbReference type="Pfam" id="PF00080"/>
    </source>
</evidence>
<dbReference type="GO" id="GO:0071472">
    <property type="term" value="P:cellular response to salt stress"/>
    <property type="evidence" value="ECO:0007669"/>
    <property type="project" value="UniProtKB-ARBA"/>
</dbReference>
<keyword evidence="7" id="KW-0049">Antioxidant</keyword>
<evidence type="ECO:0000256" key="5">
    <source>
        <dbReference type="ARBA" id="ARBA00022723"/>
    </source>
</evidence>
<evidence type="ECO:0000256" key="7">
    <source>
        <dbReference type="ARBA" id="ARBA00022862"/>
    </source>
</evidence>
<dbReference type="SUPFAM" id="SSF49329">
    <property type="entry name" value="Cu,Zn superoxide dismutase-like"/>
    <property type="match status" value="1"/>
</dbReference>
<evidence type="ECO:0000256" key="8">
    <source>
        <dbReference type="ARBA" id="ARBA00023002"/>
    </source>
</evidence>
<dbReference type="GO" id="GO:0071484">
    <property type="term" value="P:cellular response to light intensity"/>
    <property type="evidence" value="ECO:0007669"/>
    <property type="project" value="UniProtKB-ARBA"/>
</dbReference>
<evidence type="ECO:0000256" key="11">
    <source>
        <dbReference type="SAM" id="MobiDB-lite"/>
    </source>
</evidence>
<dbReference type="GO" id="GO:0071493">
    <property type="term" value="P:cellular response to UV-B"/>
    <property type="evidence" value="ECO:0007669"/>
    <property type="project" value="UniProtKB-ARBA"/>
</dbReference>
<dbReference type="Proteomes" id="UP000323000">
    <property type="component" value="Chromosome 3"/>
</dbReference>
<dbReference type="InterPro" id="IPR001424">
    <property type="entry name" value="SOD_Cu_Zn_dom"/>
</dbReference>
<dbReference type="InterPro" id="IPR018152">
    <property type="entry name" value="SOD_Cu/Zn_BS"/>
</dbReference>
<evidence type="ECO:0000256" key="10">
    <source>
        <dbReference type="ARBA" id="ARBA00049204"/>
    </source>
</evidence>
<dbReference type="EMBL" id="VAHF01000003">
    <property type="protein sequence ID" value="TXG65782.1"/>
    <property type="molecule type" value="Genomic_DNA"/>
</dbReference>
<dbReference type="PROSITE" id="PS00087">
    <property type="entry name" value="SOD_CU_ZN_1"/>
    <property type="match status" value="1"/>
</dbReference>
<keyword evidence="8" id="KW-0560">Oxidoreductase</keyword>
<evidence type="ECO:0000313" key="13">
    <source>
        <dbReference type="EMBL" id="TXG65782.1"/>
    </source>
</evidence>
<comment type="caution">
    <text evidence="13">The sequence shown here is derived from an EMBL/GenBank/DDBJ whole genome shotgun (WGS) entry which is preliminary data.</text>
</comment>
<dbReference type="OrthoDB" id="2015551at2759"/>
<dbReference type="PANTHER" id="PTHR10003">
    <property type="entry name" value="SUPEROXIDE DISMUTASE CU-ZN -RELATED"/>
    <property type="match status" value="1"/>
</dbReference>
<comment type="similarity">
    <text evidence="3">Belongs to the Cu-Zn superoxide dismutase family.</text>
</comment>
<dbReference type="GO" id="GO:0005507">
    <property type="term" value="F:copper ion binding"/>
    <property type="evidence" value="ECO:0007669"/>
    <property type="project" value="InterPro"/>
</dbReference>
<dbReference type="Gene3D" id="2.60.40.200">
    <property type="entry name" value="Superoxide dismutase, copper/zinc binding domain"/>
    <property type="match status" value="1"/>
</dbReference>
<dbReference type="InterPro" id="IPR036423">
    <property type="entry name" value="SOD-like_Cu/Zn_dom_sf"/>
</dbReference>
<comment type="catalytic activity">
    <reaction evidence="10">
        <text>2 superoxide + 2 H(+) = H2O2 + O2</text>
        <dbReference type="Rhea" id="RHEA:20696"/>
        <dbReference type="ChEBI" id="CHEBI:15378"/>
        <dbReference type="ChEBI" id="CHEBI:15379"/>
        <dbReference type="ChEBI" id="CHEBI:16240"/>
        <dbReference type="ChEBI" id="CHEBI:18421"/>
        <dbReference type="EC" id="1.15.1.1"/>
    </reaction>
</comment>
<proteinExistence type="inferred from homology"/>
<evidence type="ECO:0000256" key="6">
    <source>
        <dbReference type="ARBA" id="ARBA00022833"/>
    </source>
</evidence>
<comment type="cofactor">
    <cofactor evidence="2">
        <name>Zn(2+)</name>
        <dbReference type="ChEBI" id="CHEBI:29105"/>
    </cofactor>
</comment>
<dbReference type="Pfam" id="PF00080">
    <property type="entry name" value="Sod_Cu"/>
    <property type="match status" value="1"/>
</dbReference>
<evidence type="ECO:0000313" key="14">
    <source>
        <dbReference type="Proteomes" id="UP000323000"/>
    </source>
</evidence>
<reference evidence="14" key="1">
    <citation type="journal article" date="2019" name="Gigascience">
        <title>De novo genome assembly of the endangered Acer yangbiense, a plant species with extremely small populations endemic to Yunnan Province, China.</title>
        <authorList>
            <person name="Yang J."/>
            <person name="Wariss H.M."/>
            <person name="Tao L."/>
            <person name="Zhang R."/>
            <person name="Yun Q."/>
            <person name="Hollingsworth P."/>
            <person name="Dao Z."/>
            <person name="Luo G."/>
            <person name="Guo H."/>
            <person name="Ma Y."/>
            <person name="Sun W."/>
        </authorList>
    </citation>
    <scope>NUCLEOTIDE SEQUENCE [LARGE SCALE GENOMIC DNA]</scope>
    <source>
        <strain evidence="14">cv. Malutang</strain>
    </source>
</reference>
<name>A0A5C7IAR4_9ROSI</name>
<organism evidence="13 14">
    <name type="scientific">Acer yangbiense</name>
    <dbReference type="NCBI Taxonomy" id="1000413"/>
    <lineage>
        <taxon>Eukaryota</taxon>
        <taxon>Viridiplantae</taxon>
        <taxon>Streptophyta</taxon>
        <taxon>Embryophyta</taxon>
        <taxon>Tracheophyta</taxon>
        <taxon>Spermatophyta</taxon>
        <taxon>Magnoliopsida</taxon>
        <taxon>eudicotyledons</taxon>
        <taxon>Gunneridae</taxon>
        <taxon>Pentapetalae</taxon>
        <taxon>rosids</taxon>
        <taxon>malvids</taxon>
        <taxon>Sapindales</taxon>
        <taxon>Sapindaceae</taxon>
        <taxon>Hippocastanoideae</taxon>
        <taxon>Acereae</taxon>
        <taxon>Acer</taxon>
    </lineage>
</organism>
<evidence type="ECO:0000256" key="9">
    <source>
        <dbReference type="ARBA" id="ARBA00023008"/>
    </source>
</evidence>
<accession>A0A5C7IAR4</accession>
<keyword evidence="5" id="KW-0479">Metal-binding</keyword>
<dbReference type="FunFam" id="2.60.40.200:FF:000001">
    <property type="entry name" value="Superoxide dismutase [Cu-Zn]"/>
    <property type="match status" value="1"/>
</dbReference>
<keyword evidence="9" id="KW-0186">Copper</keyword>
<feature type="domain" description="Superoxide dismutase copper/zinc binding" evidence="12">
    <location>
        <begin position="41"/>
        <end position="173"/>
    </location>
</feature>